<dbReference type="Pfam" id="PF06123">
    <property type="entry name" value="CreD"/>
    <property type="match status" value="1"/>
</dbReference>
<keyword evidence="1" id="KW-0472">Membrane</keyword>
<reference evidence="3" key="1">
    <citation type="submission" date="2016-10" db="EMBL/GenBank/DDBJ databases">
        <authorList>
            <person name="Varghese N."/>
            <person name="Submissions S."/>
        </authorList>
    </citation>
    <scope>NUCLEOTIDE SEQUENCE [LARGE SCALE GENOMIC DNA]</scope>
    <source>
        <strain evidence="3">DSM 26879</strain>
    </source>
</reference>
<keyword evidence="3" id="KW-1185">Reference proteome</keyword>
<dbReference type="GO" id="GO:0005886">
    <property type="term" value="C:plasma membrane"/>
    <property type="evidence" value="ECO:0007669"/>
    <property type="project" value="TreeGrafter"/>
</dbReference>
<dbReference type="STRING" id="390270.SAMN04488005_2299"/>
<dbReference type="PIRSF" id="PIRSF004548">
    <property type="entry name" value="CreD"/>
    <property type="match status" value="1"/>
</dbReference>
<protein>
    <submittedName>
        <fullName evidence="2">Inner membrane protein</fullName>
    </submittedName>
</protein>
<dbReference type="PANTHER" id="PTHR30092">
    <property type="entry name" value="INNER MEMBRANE PROTEIN CRED"/>
    <property type="match status" value="1"/>
</dbReference>
<gene>
    <name evidence="2" type="ORF">SAMN04488005_2299</name>
</gene>
<feature type="transmembrane region" description="Helical" evidence="1">
    <location>
        <begin position="359"/>
        <end position="378"/>
    </location>
</feature>
<dbReference type="Proteomes" id="UP000199478">
    <property type="component" value="Unassembled WGS sequence"/>
</dbReference>
<keyword evidence="1" id="KW-1133">Transmembrane helix</keyword>
<organism evidence="2 3">
    <name type="scientific">Yoonia tamlensis</name>
    <dbReference type="NCBI Taxonomy" id="390270"/>
    <lineage>
        <taxon>Bacteria</taxon>
        <taxon>Pseudomonadati</taxon>
        <taxon>Pseudomonadota</taxon>
        <taxon>Alphaproteobacteria</taxon>
        <taxon>Rhodobacterales</taxon>
        <taxon>Paracoccaceae</taxon>
        <taxon>Yoonia</taxon>
    </lineage>
</organism>
<sequence>MKSPGARFLIVGVLALFMYIPLAMVGEVVKSRADYSRETVRSVGAEWGGRQMVNGPVLILPVQGPVTRKETRDVVDPRTGQVSAETYEVTSIVAKSPIYILPDRYDVTVQSTSEVRRRGVFEVPVYSAELRIDFDFVLDDLETDLAAGEEILWDRGDIQLGLSANKALRGAASLRAGARDLRLEPTTGEGLQGIRSATGDPRGVGGYQLVLGFNGAESLSLTPVGRSTNVTMTSDWPHPSFDGAYLPNARSITEDGFVAEWAIPHLARNLPQVSRENPMLSAQRAGFGVRYYQPNDFYQKAYRAAKYGILFIALTFLTVMLIEMGQSRRAHPVQYILIGLAQAIFSLLMVAYAEQIGFAAAYGLASAATIGLLVIYGITGLRLGRRVWIFGTMLVVLYGLLYMILRSADYALLAGATLAFAALAGTMIATRNEDWHGNGGSGRWFARKAKPSPDSPQ</sequence>
<feature type="transmembrane region" description="Helical" evidence="1">
    <location>
        <begin position="304"/>
        <end position="322"/>
    </location>
</feature>
<feature type="transmembrane region" description="Helical" evidence="1">
    <location>
        <begin position="334"/>
        <end position="353"/>
    </location>
</feature>
<dbReference type="InterPro" id="IPR010364">
    <property type="entry name" value="Uncharacterised_IM_CreD"/>
</dbReference>
<proteinExistence type="predicted"/>
<evidence type="ECO:0000313" key="3">
    <source>
        <dbReference type="Proteomes" id="UP000199478"/>
    </source>
</evidence>
<feature type="transmembrane region" description="Helical" evidence="1">
    <location>
        <begin position="411"/>
        <end position="429"/>
    </location>
</feature>
<name>A0A1I6GX88_9RHOB</name>
<evidence type="ECO:0000313" key="2">
    <source>
        <dbReference type="EMBL" id="SFR46864.1"/>
    </source>
</evidence>
<dbReference type="PANTHER" id="PTHR30092:SF0">
    <property type="entry name" value="INNER MEMBRANE PROTEIN CRED"/>
    <property type="match status" value="1"/>
</dbReference>
<accession>A0A1I6GX88</accession>
<feature type="transmembrane region" description="Helical" evidence="1">
    <location>
        <begin position="387"/>
        <end position="405"/>
    </location>
</feature>
<dbReference type="OrthoDB" id="9791851at2"/>
<evidence type="ECO:0000256" key="1">
    <source>
        <dbReference type="SAM" id="Phobius"/>
    </source>
</evidence>
<dbReference type="EMBL" id="FOYP01000001">
    <property type="protein sequence ID" value="SFR46864.1"/>
    <property type="molecule type" value="Genomic_DNA"/>
</dbReference>
<keyword evidence="1" id="KW-0812">Transmembrane</keyword>
<dbReference type="NCBIfam" id="NF008712">
    <property type="entry name" value="PRK11715.1-1"/>
    <property type="match status" value="1"/>
</dbReference>
<dbReference type="AlphaFoldDB" id="A0A1I6GX88"/>
<dbReference type="RefSeq" id="WP_090200004.1">
    <property type="nucleotide sequence ID" value="NZ_FOYP01000001.1"/>
</dbReference>